<gene>
    <name evidence="2" type="ORF">CONCODRAFT_10787</name>
</gene>
<proteinExistence type="predicted"/>
<sequence>MFNINPFQGAWAQCQTPYTNYASTGYNTINCGSPMFASNYGFYRRDDTNASFPAQGTADQMAFLRQMVNAVGSGAQHAAGMNDDQMNAIRQAMAFAEGGAPDKTLYEEKANEPAPAAPA</sequence>
<reference evidence="2 3" key="1">
    <citation type="journal article" date="2015" name="Genome Biol. Evol.">
        <title>Phylogenomic analyses indicate that early fungi evolved digesting cell walls of algal ancestors of land plants.</title>
        <authorList>
            <person name="Chang Y."/>
            <person name="Wang S."/>
            <person name="Sekimoto S."/>
            <person name="Aerts A.L."/>
            <person name="Choi C."/>
            <person name="Clum A."/>
            <person name="LaButti K.M."/>
            <person name="Lindquist E.A."/>
            <person name="Yee Ngan C."/>
            <person name="Ohm R.A."/>
            <person name="Salamov A.A."/>
            <person name="Grigoriev I.V."/>
            <person name="Spatafora J.W."/>
            <person name="Berbee M.L."/>
        </authorList>
    </citation>
    <scope>NUCLEOTIDE SEQUENCE [LARGE SCALE GENOMIC DNA]</scope>
    <source>
        <strain evidence="2 3">NRRL 28638</strain>
    </source>
</reference>
<evidence type="ECO:0000313" key="3">
    <source>
        <dbReference type="Proteomes" id="UP000070444"/>
    </source>
</evidence>
<protein>
    <submittedName>
        <fullName evidence="2">Uncharacterized protein</fullName>
    </submittedName>
</protein>
<evidence type="ECO:0000256" key="1">
    <source>
        <dbReference type="SAM" id="MobiDB-lite"/>
    </source>
</evidence>
<evidence type="ECO:0000313" key="2">
    <source>
        <dbReference type="EMBL" id="KXN67191.1"/>
    </source>
</evidence>
<feature type="non-terminal residue" evidence="2">
    <location>
        <position position="119"/>
    </location>
</feature>
<dbReference type="EMBL" id="KQ964653">
    <property type="protein sequence ID" value="KXN67191.1"/>
    <property type="molecule type" value="Genomic_DNA"/>
</dbReference>
<feature type="region of interest" description="Disordered" evidence="1">
    <location>
        <begin position="100"/>
        <end position="119"/>
    </location>
</feature>
<dbReference type="Proteomes" id="UP000070444">
    <property type="component" value="Unassembled WGS sequence"/>
</dbReference>
<accession>A0A137NWY9</accession>
<organism evidence="2 3">
    <name type="scientific">Conidiobolus coronatus (strain ATCC 28846 / CBS 209.66 / NRRL 28638)</name>
    <name type="common">Delacroixia coronata</name>
    <dbReference type="NCBI Taxonomy" id="796925"/>
    <lineage>
        <taxon>Eukaryota</taxon>
        <taxon>Fungi</taxon>
        <taxon>Fungi incertae sedis</taxon>
        <taxon>Zoopagomycota</taxon>
        <taxon>Entomophthoromycotina</taxon>
        <taxon>Entomophthoromycetes</taxon>
        <taxon>Entomophthorales</taxon>
        <taxon>Ancylistaceae</taxon>
        <taxon>Conidiobolus</taxon>
    </lineage>
</organism>
<dbReference type="AlphaFoldDB" id="A0A137NWY9"/>
<keyword evidence="3" id="KW-1185">Reference proteome</keyword>
<name>A0A137NWY9_CONC2</name>